<dbReference type="SUPFAM" id="SSF52540">
    <property type="entry name" value="P-loop containing nucleoside triphosphate hydrolases"/>
    <property type="match status" value="1"/>
</dbReference>
<dbReference type="GO" id="GO:0004252">
    <property type="term" value="F:serine-type endopeptidase activity"/>
    <property type="evidence" value="ECO:0007669"/>
    <property type="project" value="InterPro"/>
</dbReference>
<dbReference type="AlphaFoldDB" id="A0A0G1GPN3"/>
<proteinExistence type="predicted"/>
<dbReference type="GO" id="GO:0016887">
    <property type="term" value="F:ATP hydrolysis activity"/>
    <property type="evidence" value="ECO:0007669"/>
    <property type="project" value="InterPro"/>
</dbReference>
<dbReference type="Proteomes" id="UP000034069">
    <property type="component" value="Unassembled WGS sequence"/>
</dbReference>
<dbReference type="InterPro" id="IPR027417">
    <property type="entry name" value="P-loop_NTPase"/>
</dbReference>
<dbReference type="Pfam" id="PF22667">
    <property type="entry name" value="Lon_lid"/>
    <property type="match status" value="1"/>
</dbReference>
<sequence length="355" mass="39864">MDDPAKSSTTAAARDLEVLNSKLNSVEIPPELKEDIQNQIARLERMFSQGFYSEEFEKIGHYLDWIIKVPWTKRVERPIDLTAIRASMDKSHYGMDMVKDRIIEYMSVLKLRSSKNLGVARAPIICLVGLVGTGKTTFAYALSDALGRPIARIPFGGLGSARDLRGQSRLHIEAEPGYVVRALCDSGVKNPIILLDEIDRVTEEARMDIMGVLVELLDPTQNNRFLDHFIDYPVDLSEVLFIATANNTGNLATAVMDRLEPIQMPSYTDDEKTHIAQEFLLPKALREAGMDPSVITIDPALWPQIIRPLGYDSGIRTLGRTIEGIVRKVAFLVVTDQTFTVHLTQENIKQFLPKW</sequence>
<dbReference type="Gene3D" id="1.20.5.5270">
    <property type="match status" value="1"/>
</dbReference>
<accession>A0A0G1GPN3</accession>
<evidence type="ECO:0000259" key="1">
    <source>
        <dbReference type="SMART" id="SM00382"/>
    </source>
</evidence>
<evidence type="ECO:0000313" key="3">
    <source>
        <dbReference type="Proteomes" id="UP000034069"/>
    </source>
</evidence>
<dbReference type="InterPro" id="IPR003593">
    <property type="entry name" value="AAA+_ATPase"/>
</dbReference>
<dbReference type="Gene3D" id="1.10.8.60">
    <property type="match status" value="1"/>
</dbReference>
<dbReference type="Gene3D" id="3.40.50.300">
    <property type="entry name" value="P-loop containing nucleotide triphosphate hydrolases"/>
    <property type="match status" value="1"/>
</dbReference>
<keyword evidence="2" id="KW-0378">Hydrolase</keyword>
<feature type="domain" description="AAA+ ATPase" evidence="1">
    <location>
        <begin position="121"/>
        <end position="265"/>
    </location>
</feature>
<dbReference type="GO" id="GO:0005524">
    <property type="term" value="F:ATP binding"/>
    <property type="evidence" value="ECO:0007669"/>
    <property type="project" value="InterPro"/>
</dbReference>
<dbReference type="PANTHER" id="PTHR43718:SF2">
    <property type="entry name" value="LON PROTEASE HOMOLOG, MITOCHONDRIAL"/>
    <property type="match status" value="1"/>
</dbReference>
<dbReference type="InterPro" id="IPR054594">
    <property type="entry name" value="Lon_lid"/>
</dbReference>
<organism evidence="2 3">
    <name type="scientific">Candidatus Collierbacteria bacterium GW2011_GWA1_44_12</name>
    <dbReference type="NCBI Taxonomy" id="1618376"/>
    <lineage>
        <taxon>Bacteria</taxon>
        <taxon>Candidatus Collieribacteriota</taxon>
    </lineage>
</organism>
<evidence type="ECO:0000313" key="2">
    <source>
        <dbReference type="EMBL" id="KKT36298.1"/>
    </source>
</evidence>
<name>A0A0G1GPN3_9BACT</name>
<gene>
    <name evidence="2" type="ORF">UW23_C0003G0029</name>
</gene>
<dbReference type="SMART" id="SM00382">
    <property type="entry name" value="AAA"/>
    <property type="match status" value="1"/>
</dbReference>
<dbReference type="InterPro" id="IPR003959">
    <property type="entry name" value="ATPase_AAA_core"/>
</dbReference>
<comment type="caution">
    <text evidence="2">The sequence shown here is derived from an EMBL/GenBank/DDBJ whole genome shotgun (WGS) entry which is preliminary data.</text>
</comment>
<reference evidence="2 3" key="1">
    <citation type="journal article" date="2015" name="Nature">
        <title>rRNA introns, odd ribosomes, and small enigmatic genomes across a large radiation of phyla.</title>
        <authorList>
            <person name="Brown C.T."/>
            <person name="Hug L.A."/>
            <person name="Thomas B.C."/>
            <person name="Sharon I."/>
            <person name="Castelle C.J."/>
            <person name="Singh A."/>
            <person name="Wilkins M.J."/>
            <person name="Williams K.H."/>
            <person name="Banfield J.F."/>
        </authorList>
    </citation>
    <scope>NUCLEOTIDE SEQUENCE [LARGE SCALE GENOMIC DNA]</scope>
</reference>
<keyword evidence="2" id="KW-0645">Protease</keyword>
<dbReference type="GO" id="GO:0006515">
    <property type="term" value="P:protein quality control for misfolded or incompletely synthesized proteins"/>
    <property type="evidence" value="ECO:0007669"/>
    <property type="project" value="TreeGrafter"/>
</dbReference>
<dbReference type="PATRIC" id="fig|1618376.3.peg.127"/>
<dbReference type="GO" id="GO:0004176">
    <property type="term" value="F:ATP-dependent peptidase activity"/>
    <property type="evidence" value="ECO:0007669"/>
    <property type="project" value="InterPro"/>
</dbReference>
<dbReference type="EMBL" id="LCHN01000003">
    <property type="protein sequence ID" value="KKT36298.1"/>
    <property type="molecule type" value="Genomic_DNA"/>
</dbReference>
<dbReference type="InterPro" id="IPR027065">
    <property type="entry name" value="Lon_Prtase"/>
</dbReference>
<dbReference type="Pfam" id="PF00004">
    <property type="entry name" value="AAA"/>
    <property type="match status" value="1"/>
</dbReference>
<protein>
    <submittedName>
        <fullName evidence="2">Lon protease</fullName>
    </submittedName>
</protein>
<dbReference type="PANTHER" id="PTHR43718">
    <property type="entry name" value="LON PROTEASE"/>
    <property type="match status" value="1"/>
</dbReference>